<dbReference type="PANTHER" id="PTHR43004">
    <property type="entry name" value="TRK SYSTEM POTASSIUM UPTAKE PROTEIN"/>
    <property type="match status" value="1"/>
</dbReference>
<keyword evidence="6" id="KW-1185">Reference proteome</keyword>
<keyword evidence="5" id="KW-0560">Oxidoreductase</keyword>
<feature type="domain" description="FAD-binding" evidence="4">
    <location>
        <begin position="7"/>
        <end position="338"/>
    </location>
</feature>
<evidence type="ECO:0000313" key="6">
    <source>
        <dbReference type="Proteomes" id="UP000248039"/>
    </source>
</evidence>
<keyword evidence="3" id="KW-0274">FAD</keyword>
<keyword evidence="2" id="KW-0285">Flavoprotein</keyword>
<dbReference type="EMBL" id="PYBW01000105">
    <property type="protein sequence ID" value="PYC72359.1"/>
    <property type="molecule type" value="Genomic_DNA"/>
</dbReference>
<dbReference type="SUPFAM" id="SSF51905">
    <property type="entry name" value="FAD/NAD(P)-binding domain"/>
    <property type="match status" value="1"/>
</dbReference>
<dbReference type="AlphaFoldDB" id="A0A2V4NKH2"/>
<accession>A0A2V4NKH2</accession>
<dbReference type="GO" id="GO:0071949">
    <property type="term" value="F:FAD binding"/>
    <property type="evidence" value="ECO:0007669"/>
    <property type="project" value="InterPro"/>
</dbReference>
<evidence type="ECO:0000256" key="1">
    <source>
        <dbReference type="ARBA" id="ARBA00001974"/>
    </source>
</evidence>
<dbReference type="Gene3D" id="3.40.30.120">
    <property type="match status" value="1"/>
</dbReference>
<name>A0A2V4NKH2_9ACTN</name>
<gene>
    <name evidence="5" type="ORF">C7C46_25670</name>
</gene>
<keyword evidence="5" id="KW-0503">Monooxygenase</keyword>
<proteinExistence type="predicted"/>
<dbReference type="PANTHER" id="PTHR43004:SF19">
    <property type="entry name" value="BINDING MONOOXYGENASE, PUTATIVE (JCVI)-RELATED"/>
    <property type="match status" value="1"/>
</dbReference>
<dbReference type="InterPro" id="IPR002938">
    <property type="entry name" value="FAD-bd"/>
</dbReference>
<dbReference type="RefSeq" id="WP_110672297.1">
    <property type="nucleotide sequence ID" value="NZ_PYBW01000105.1"/>
</dbReference>
<organism evidence="5 6">
    <name type="scientific">Streptomyces tateyamensis</name>
    <dbReference type="NCBI Taxonomy" id="565073"/>
    <lineage>
        <taxon>Bacteria</taxon>
        <taxon>Bacillati</taxon>
        <taxon>Actinomycetota</taxon>
        <taxon>Actinomycetes</taxon>
        <taxon>Kitasatosporales</taxon>
        <taxon>Streptomycetaceae</taxon>
        <taxon>Streptomyces</taxon>
    </lineage>
</organism>
<dbReference type="GO" id="GO:0016709">
    <property type="term" value="F:oxidoreductase activity, acting on paired donors, with incorporation or reduction of molecular oxygen, NAD(P)H as one donor, and incorporation of one atom of oxygen"/>
    <property type="evidence" value="ECO:0007669"/>
    <property type="project" value="UniProtKB-ARBA"/>
</dbReference>
<evidence type="ECO:0000256" key="2">
    <source>
        <dbReference type="ARBA" id="ARBA00022630"/>
    </source>
</evidence>
<comment type="cofactor">
    <cofactor evidence="1">
        <name>FAD</name>
        <dbReference type="ChEBI" id="CHEBI:57692"/>
    </cofactor>
</comment>
<dbReference type="PRINTS" id="PR00420">
    <property type="entry name" value="RNGMNOXGNASE"/>
</dbReference>
<evidence type="ECO:0000259" key="4">
    <source>
        <dbReference type="Pfam" id="PF01494"/>
    </source>
</evidence>
<evidence type="ECO:0000256" key="3">
    <source>
        <dbReference type="ARBA" id="ARBA00022827"/>
    </source>
</evidence>
<evidence type="ECO:0000313" key="5">
    <source>
        <dbReference type="EMBL" id="PYC72359.1"/>
    </source>
</evidence>
<reference evidence="5 6" key="1">
    <citation type="submission" date="2018-03" db="EMBL/GenBank/DDBJ databases">
        <title>Bioinformatic expansion and discovery of thiopeptide antibiotics.</title>
        <authorList>
            <person name="Schwalen C.J."/>
            <person name="Hudson G.A."/>
            <person name="Mitchell D.A."/>
        </authorList>
    </citation>
    <scope>NUCLEOTIDE SEQUENCE [LARGE SCALE GENOMIC DNA]</scope>
    <source>
        <strain evidence="5 6">ATCC 21389</strain>
    </source>
</reference>
<sequence length="534" mass="57180">MHRQSPYPVLVVGAGPVGLTSAVELLRRGVPVRIVDRAAAPSPLSKALLVWPRTLEILRRLGGERHIAEQAMPLEAFRYYSSGTPVATIAFRADTKPVIMPQPDVEAALLDALAQQGGAVEWSTELLELEQHEDHVTAVLRAGDGSVSTATASHLIGGDGASSKVRELLGIAFEGHTYGATFVVADAEMDGGLAHDISHYYCSPKGVLVTCGLPNGRFRVFTSAPPDLPRDQVTLELVQKLVDERGPGGLTLRNPTWVSAFSVHARHADHTREGRVFLLGDAAHIHSPAGGQGLNTGVGDAYNLAWKLALVHRGLAGDQLLDTAETERRQVAEAIVKQADLQTKAWMLPKRHQRTVRDLLLRAASAVRLGDYWYVPWLAGLRTVYQPADGQRPTRAAGFESGALVGDRPVWDARSSRRLPLRESLSDLGHTLLVVTRGTPLSAASRRAVAALAERYGALLELRTLDASAAILRDGVAGTESASRRGDRPALVLVRPDQHVALAVPVTELHRVAEHLDQLAPAGTPVGSAVPAAA</sequence>
<protein>
    <submittedName>
        <fullName evidence="5">Monooxygenase</fullName>
    </submittedName>
</protein>
<dbReference type="Pfam" id="PF01494">
    <property type="entry name" value="FAD_binding_3"/>
    <property type="match status" value="1"/>
</dbReference>
<dbReference type="OrthoDB" id="8670884at2"/>
<dbReference type="Gene3D" id="3.30.70.2450">
    <property type="match status" value="1"/>
</dbReference>
<dbReference type="Proteomes" id="UP000248039">
    <property type="component" value="Unassembled WGS sequence"/>
</dbReference>
<comment type="caution">
    <text evidence="5">The sequence shown here is derived from an EMBL/GenBank/DDBJ whole genome shotgun (WGS) entry which is preliminary data.</text>
</comment>
<dbReference type="InterPro" id="IPR036188">
    <property type="entry name" value="FAD/NAD-bd_sf"/>
</dbReference>
<dbReference type="Gene3D" id="3.50.50.60">
    <property type="entry name" value="FAD/NAD(P)-binding domain"/>
    <property type="match status" value="1"/>
</dbReference>
<dbReference type="InterPro" id="IPR050641">
    <property type="entry name" value="RIFMO-like"/>
</dbReference>